<proteinExistence type="inferred from homology"/>
<keyword evidence="3 10" id="KW-0863">Zinc-finger</keyword>
<sequence length="425" mass="48904">MPEVEMKYEEVIDFTILKYRNNNYEQSEDRKCRVCGASPAGLYYGAVVCPSCKIFFLRVTTVGAAIKECKNYRLCSSKNFRGLGKAKCIPCRYEKCLEVGMIPEITARRTGCNLREKRALVGQRYQIPASATTDKKELQMAAKFFTKPVFADSLGGIKQLVNLEKLLSNDDPTVSVIFDFPIDGATTIDQLIKNPLALCPRVPVGFHLSTNNQVPEHLMMTMGFRTFSRSLVMIIDWFRIMPEFQAFPEADQLTFIPHIYFKSALFIDYFYTHKYNFDGFLVCLGTRVTHDDIKLFQQLEKGFGSLISHGRDYILPAMKRAALADEEFVLMKNILAFCNSIGFSDKAVEIQRKAYQRYCYMLLKHLKEKYHSESKALEVFYECTNIINHVQYICNITMPQFEKSIILNESGMVGKLCEDFFKRLR</sequence>
<accession>A0AA36CP70</accession>
<evidence type="ECO:0000256" key="5">
    <source>
        <dbReference type="ARBA" id="ARBA00023015"/>
    </source>
</evidence>
<evidence type="ECO:0000256" key="4">
    <source>
        <dbReference type="ARBA" id="ARBA00022833"/>
    </source>
</evidence>
<evidence type="ECO:0000313" key="13">
    <source>
        <dbReference type="EMBL" id="CAJ0571894.1"/>
    </source>
</evidence>
<keyword evidence="4 10" id="KW-0862">Zinc</keyword>
<dbReference type="SUPFAM" id="SSF57716">
    <property type="entry name" value="Glucocorticoid receptor-like (DNA-binding domain)"/>
    <property type="match status" value="1"/>
</dbReference>
<organism evidence="13 14">
    <name type="scientific">Mesorhabditis spiculigera</name>
    <dbReference type="NCBI Taxonomy" id="96644"/>
    <lineage>
        <taxon>Eukaryota</taxon>
        <taxon>Metazoa</taxon>
        <taxon>Ecdysozoa</taxon>
        <taxon>Nematoda</taxon>
        <taxon>Chromadorea</taxon>
        <taxon>Rhabditida</taxon>
        <taxon>Rhabditina</taxon>
        <taxon>Rhabditomorpha</taxon>
        <taxon>Rhabditoidea</taxon>
        <taxon>Rhabditidae</taxon>
        <taxon>Mesorhabditinae</taxon>
        <taxon>Mesorhabditis</taxon>
    </lineage>
</organism>
<dbReference type="GO" id="GO:0003700">
    <property type="term" value="F:DNA-binding transcription factor activity"/>
    <property type="evidence" value="ECO:0007669"/>
    <property type="project" value="InterPro"/>
</dbReference>
<evidence type="ECO:0000256" key="3">
    <source>
        <dbReference type="ARBA" id="ARBA00022771"/>
    </source>
</evidence>
<dbReference type="SUPFAM" id="SSF48508">
    <property type="entry name" value="Nuclear receptor ligand-binding domain"/>
    <property type="match status" value="1"/>
</dbReference>
<name>A0AA36CP70_9BILA</name>
<keyword evidence="5 10" id="KW-0805">Transcription regulation</keyword>
<dbReference type="InterPro" id="IPR050274">
    <property type="entry name" value="Nuclear_hormone_rcpt_NR2"/>
</dbReference>
<comment type="caution">
    <text evidence="13">The sequence shown here is derived from an EMBL/GenBank/DDBJ whole genome shotgun (WGS) entry which is preliminary data.</text>
</comment>
<dbReference type="GO" id="GO:0043565">
    <property type="term" value="F:sequence-specific DNA binding"/>
    <property type="evidence" value="ECO:0007669"/>
    <property type="project" value="InterPro"/>
</dbReference>
<keyword evidence="6 10" id="KW-0238">DNA-binding</keyword>
<dbReference type="InterPro" id="IPR035500">
    <property type="entry name" value="NHR-like_dom_sf"/>
</dbReference>
<gene>
    <name evidence="13" type="ORF">MSPICULIGERA_LOCUS10292</name>
</gene>
<dbReference type="InterPro" id="IPR013088">
    <property type="entry name" value="Znf_NHR/GATA"/>
</dbReference>
<evidence type="ECO:0000256" key="1">
    <source>
        <dbReference type="ARBA" id="ARBA00005993"/>
    </source>
</evidence>
<dbReference type="InterPro" id="IPR001628">
    <property type="entry name" value="Znf_hrmn_rcpt"/>
</dbReference>
<evidence type="ECO:0000256" key="6">
    <source>
        <dbReference type="ARBA" id="ARBA00023125"/>
    </source>
</evidence>
<dbReference type="PROSITE" id="PS51030">
    <property type="entry name" value="NUCLEAR_REC_DBD_2"/>
    <property type="match status" value="1"/>
</dbReference>
<dbReference type="PROSITE" id="PS51843">
    <property type="entry name" value="NR_LBD"/>
    <property type="match status" value="1"/>
</dbReference>
<dbReference type="Pfam" id="PF00105">
    <property type="entry name" value="zf-C4"/>
    <property type="match status" value="1"/>
</dbReference>
<keyword evidence="9 10" id="KW-0539">Nucleus</keyword>
<comment type="subcellular location">
    <subcellularLocation>
        <location evidence="10">Nucleus</location>
    </subcellularLocation>
</comment>
<dbReference type="PANTHER" id="PTHR24083">
    <property type="entry name" value="NUCLEAR HORMONE RECEPTOR"/>
    <property type="match status" value="1"/>
</dbReference>
<dbReference type="Gene3D" id="1.10.565.10">
    <property type="entry name" value="Retinoid X Receptor"/>
    <property type="match status" value="1"/>
</dbReference>
<keyword evidence="7 10" id="KW-0804">Transcription</keyword>
<dbReference type="Proteomes" id="UP001177023">
    <property type="component" value="Unassembled WGS sequence"/>
</dbReference>
<dbReference type="Pfam" id="PF00104">
    <property type="entry name" value="Hormone_recep"/>
    <property type="match status" value="1"/>
</dbReference>
<dbReference type="SMART" id="SM00399">
    <property type="entry name" value="ZnF_C4"/>
    <property type="match status" value="1"/>
</dbReference>
<dbReference type="AlphaFoldDB" id="A0AA36CP70"/>
<keyword evidence="2 10" id="KW-0479">Metal-binding</keyword>
<evidence type="ECO:0000256" key="10">
    <source>
        <dbReference type="RuleBase" id="RU004334"/>
    </source>
</evidence>
<evidence type="ECO:0000256" key="8">
    <source>
        <dbReference type="ARBA" id="ARBA00023170"/>
    </source>
</evidence>
<feature type="domain" description="Nuclear receptor" evidence="11">
    <location>
        <begin position="29"/>
        <end position="108"/>
    </location>
</feature>
<dbReference type="EMBL" id="CATQJA010002586">
    <property type="protein sequence ID" value="CAJ0571894.1"/>
    <property type="molecule type" value="Genomic_DNA"/>
</dbReference>
<evidence type="ECO:0000256" key="9">
    <source>
        <dbReference type="ARBA" id="ARBA00023242"/>
    </source>
</evidence>
<feature type="domain" description="NR LBD" evidence="12">
    <location>
        <begin position="183"/>
        <end position="423"/>
    </location>
</feature>
<keyword evidence="14" id="KW-1185">Reference proteome</keyword>
<dbReference type="GO" id="GO:0008270">
    <property type="term" value="F:zinc ion binding"/>
    <property type="evidence" value="ECO:0007669"/>
    <property type="project" value="UniProtKB-KW"/>
</dbReference>
<evidence type="ECO:0000256" key="7">
    <source>
        <dbReference type="ARBA" id="ARBA00023163"/>
    </source>
</evidence>
<dbReference type="SMART" id="SM00430">
    <property type="entry name" value="HOLI"/>
    <property type="match status" value="1"/>
</dbReference>
<evidence type="ECO:0000259" key="11">
    <source>
        <dbReference type="PROSITE" id="PS51030"/>
    </source>
</evidence>
<reference evidence="13" key="1">
    <citation type="submission" date="2023-06" db="EMBL/GenBank/DDBJ databases">
        <authorList>
            <person name="Delattre M."/>
        </authorList>
    </citation>
    <scope>NUCLEOTIDE SEQUENCE</scope>
    <source>
        <strain evidence="13">AF72</strain>
    </source>
</reference>
<comment type="similarity">
    <text evidence="1 10">Belongs to the nuclear hormone receptor family.</text>
</comment>
<dbReference type="GO" id="GO:0005634">
    <property type="term" value="C:nucleus"/>
    <property type="evidence" value="ECO:0007669"/>
    <property type="project" value="UniProtKB-SubCell"/>
</dbReference>
<feature type="non-terminal residue" evidence="13">
    <location>
        <position position="1"/>
    </location>
</feature>
<dbReference type="Gene3D" id="3.30.50.10">
    <property type="entry name" value="Erythroid Transcription Factor GATA-1, subunit A"/>
    <property type="match status" value="1"/>
</dbReference>
<evidence type="ECO:0000256" key="2">
    <source>
        <dbReference type="ARBA" id="ARBA00022723"/>
    </source>
</evidence>
<dbReference type="InterPro" id="IPR000536">
    <property type="entry name" value="Nucl_hrmn_rcpt_lig-bd"/>
</dbReference>
<keyword evidence="8 10" id="KW-0675">Receptor</keyword>
<dbReference type="PRINTS" id="PR00047">
    <property type="entry name" value="STROIDFINGER"/>
</dbReference>
<evidence type="ECO:0000259" key="12">
    <source>
        <dbReference type="PROSITE" id="PS51843"/>
    </source>
</evidence>
<dbReference type="PROSITE" id="PS00031">
    <property type="entry name" value="NUCLEAR_REC_DBD_1"/>
    <property type="match status" value="1"/>
</dbReference>
<evidence type="ECO:0000313" key="14">
    <source>
        <dbReference type="Proteomes" id="UP001177023"/>
    </source>
</evidence>
<protein>
    <submittedName>
        <fullName evidence="13">Uncharacterized protein</fullName>
    </submittedName>
</protein>